<feature type="compositionally biased region" description="Basic and acidic residues" evidence="1">
    <location>
        <begin position="15"/>
        <end position="26"/>
    </location>
</feature>
<accession>A0A078IBR8</accession>
<dbReference type="PANTHER" id="PTHR45496">
    <property type="entry name" value="CHAPERONE DNAJ-DOMAIN SUPERFAMILY PROTEIN"/>
    <property type="match status" value="1"/>
</dbReference>
<dbReference type="Proteomes" id="UP000028999">
    <property type="component" value="Unassembled WGS sequence"/>
</dbReference>
<protein>
    <submittedName>
        <fullName evidence="2">BnaC02g43070D protein</fullName>
    </submittedName>
</protein>
<feature type="compositionally biased region" description="Low complexity" evidence="1">
    <location>
        <begin position="92"/>
        <end position="103"/>
    </location>
</feature>
<evidence type="ECO:0000313" key="2">
    <source>
        <dbReference type="EMBL" id="CDY46799.1"/>
    </source>
</evidence>
<keyword evidence="3" id="KW-1185">Reference proteome</keyword>
<dbReference type="AlphaFoldDB" id="A0A078IBR8"/>
<dbReference type="Gramene" id="CDY46799">
    <property type="protein sequence ID" value="CDY46799"/>
    <property type="gene ID" value="GSBRNA2T00086230001"/>
</dbReference>
<gene>
    <name evidence="2" type="primary">BnaC02g43070D</name>
    <name evidence="2" type="ORF">GSBRNA2T00086230001</name>
</gene>
<feature type="compositionally biased region" description="Basic residues" evidence="1">
    <location>
        <begin position="306"/>
        <end position="321"/>
    </location>
</feature>
<dbReference type="STRING" id="3708.A0A078IBR8"/>
<feature type="compositionally biased region" description="Basic and acidic residues" evidence="1">
    <location>
        <begin position="104"/>
        <end position="114"/>
    </location>
</feature>
<feature type="region of interest" description="Disordered" evidence="1">
    <location>
        <begin position="287"/>
        <end position="330"/>
    </location>
</feature>
<evidence type="ECO:0000313" key="3">
    <source>
        <dbReference type="Proteomes" id="UP000028999"/>
    </source>
</evidence>
<dbReference type="EMBL" id="LK032686">
    <property type="protein sequence ID" value="CDY46799.1"/>
    <property type="molecule type" value="Genomic_DNA"/>
</dbReference>
<feature type="region of interest" description="Disordered" evidence="1">
    <location>
        <begin position="1"/>
        <end position="142"/>
    </location>
</feature>
<feature type="compositionally biased region" description="Basic and acidic residues" evidence="1">
    <location>
        <begin position="54"/>
        <end position="77"/>
    </location>
</feature>
<dbReference type="PANTHER" id="PTHR45496:SF18">
    <property type="entry name" value="J DOMAIN-CONTAINING PROTEIN"/>
    <property type="match status" value="1"/>
</dbReference>
<sequence length="392" mass="44273">MLQHISDPKSQISESQREEWKEDNGRRRQQSGGGSVARNLREATRVLRPPRSQILRDPRMRIRPDPSRSCRLHPRDLRHPHRRRDPRDRLQPPRLVLRAPPRAADSEPRARRDSVPQARSPPQPLRQPPPLRRQGLRTRLRRLARPLRSDSKVLIRPRAAAESTRGASFWTACPYCFVLFEYAKDYEECVMKCRDCERAFQAVRIQKPPVAVEGGGGGEEDVYFCSWSVFPLAFSGECNQAPRRWSPISPLIACPKKRKEPASPRVFYDDEDDDDVYVAISDDDDEVAVDTGKGKGKGKEPVVVSSHHHHHHHHNASRKRSGAGGGKSVGRLDLNVELSNDVEEAGGVSGRRESNREVDNIIEGIGFFEGLDEFLSSLPILSVVGDDKIKAT</sequence>
<name>A0A078IBR8_BRANA</name>
<dbReference type="InterPro" id="IPR053052">
    <property type="entry name" value="Imprinting_Balance_Reg"/>
</dbReference>
<dbReference type="PaxDb" id="3708-A0A078IBR8"/>
<evidence type="ECO:0000256" key="1">
    <source>
        <dbReference type="SAM" id="MobiDB-lite"/>
    </source>
</evidence>
<organism evidence="2 3">
    <name type="scientific">Brassica napus</name>
    <name type="common">Rape</name>
    <dbReference type="NCBI Taxonomy" id="3708"/>
    <lineage>
        <taxon>Eukaryota</taxon>
        <taxon>Viridiplantae</taxon>
        <taxon>Streptophyta</taxon>
        <taxon>Embryophyta</taxon>
        <taxon>Tracheophyta</taxon>
        <taxon>Spermatophyta</taxon>
        <taxon>Magnoliopsida</taxon>
        <taxon>eudicotyledons</taxon>
        <taxon>Gunneridae</taxon>
        <taxon>Pentapetalae</taxon>
        <taxon>rosids</taxon>
        <taxon>malvids</taxon>
        <taxon>Brassicales</taxon>
        <taxon>Brassicaceae</taxon>
        <taxon>Brassiceae</taxon>
        <taxon>Brassica</taxon>
    </lineage>
</organism>
<reference evidence="2 3" key="1">
    <citation type="journal article" date="2014" name="Science">
        <title>Plant genetics. Early allopolyploid evolution in the post-Neolithic Brassica napus oilseed genome.</title>
        <authorList>
            <person name="Chalhoub B."/>
            <person name="Denoeud F."/>
            <person name="Liu S."/>
            <person name="Parkin I.A."/>
            <person name="Tang H."/>
            <person name="Wang X."/>
            <person name="Chiquet J."/>
            <person name="Belcram H."/>
            <person name="Tong C."/>
            <person name="Samans B."/>
            <person name="Correa M."/>
            <person name="Da Silva C."/>
            <person name="Just J."/>
            <person name="Falentin C."/>
            <person name="Koh C.S."/>
            <person name="Le Clainche I."/>
            <person name="Bernard M."/>
            <person name="Bento P."/>
            <person name="Noel B."/>
            <person name="Labadie K."/>
            <person name="Alberti A."/>
            <person name="Charles M."/>
            <person name="Arnaud D."/>
            <person name="Guo H."/>
            <person name="Daviaud C."/>
            <person name="Alamery S."/>
            <person name="Jabbari K."/>
            <person name="Zhao M."/>
            <person name="Edger P.P."/>
            <person name="Chelaifa H."/>
            <person name="Tack D."/>
            <person name="Lassalle G."/>
            <person name="Mestiri I."/>
            <person name="Schnel N."/>
            <person name="Le Paslier M.C."/>
            <person name="Fan G."/>
            <person name="Renault V."/>
            <person name="Bayer P.E."/>
            <person name="Golicz A.A."/>
            <person name="Manoli S."/>
            <person name="Lee T.H."/>
            <person name="Thi V.H."/>
            <person name="Chalabi S."/>
            <person name="Hu Q."/>
            <person name="Fan C."/>
            <person name="Tollenaere R."/>
            <person name="Lu Y."/>
            <person name="Battail C."/>
            <person name="Shen J."/>
            <person name="Sidebottom C.H."/>
            <person name="Wang X."/>
            <person name="Canaguier A."/>
            <person name="Chauveau A."/>
            <person name="Berard A."/>
            <person name="Deniot G."/>
            <person name="Guan M."/>
            <person name="Liu Z."/>
            <person name="Sun F."/>
            <person name="Lim Y.P."/>
            <person name="Lyons E."/>
            <person name="Town C.D."/>
            <person name="Bancroft I."/>
            <person name="Wang X."/>
            <person name="Meng J."/>
            <person name="Ma J."/>
            <person name="Pires J.C."/>
            <person name="King G.J."/>
            <person name="Brunel D."/>
            <person name="Delourme R."/>
            <person name="Renard M."/>
            <person name="Aury J.M."/>
            <person name="Adams K.L."/>
            <person name="Batley J."/>
            <person name="Snowdon R.J."/>
            <person name="Tost J."/>
            <person name="Edwards D."/>
            <person name="Zhou Y."/>
            <person name="Hua W."/>
            <person name="Sharpe A.G."/>
            <person name="Paterson A.H."/>
            <person name="Guan C."/>
            <person name="Wincker P."/>
        </authorList>
    </citation>
    <scope>NUCLEOTIDE SEQUENCE [LARGE SCALE GENOMIC DNA]</scope>
    <source>
        <strain evidence="3">cv. Darmor-bzh</strain>
    </source>
</reference>
<feature type="compositionally biased region" description="Pro residues" evidence="1">
    <location>
        <begin position="119"/>
        <end position="131"/>
    </location>
</feature>
<proteinExistence type="predicted"/>